<proteinExistence type="predicted"/>
<reference evidence="1" key="1">
    <citation type="submission" date="2023-04" db="EMBL/GenBank/DDBJ databases">
        <title>A chromosome-level genome assembly of the parasitoid wasp Eretmocerus hayati.</title>
        <authorList>
            <person name="Zhong Y."/>
            <person name="Liu S."/>
            <person name="Liu Y."/>
        </authorList>
    </citation>
    <scope>NUCLEOTIDE SEQUENCE</scope>
    <source>
        <strain evidence="1">ZJU_SS_LIU_2023</strain>
    </source>
</reference>
<accession>A0ACC2N5T4</accession>
<organism evidence="1 2">
    <name type="scientific">Eretmocerus hayati</name>
    <dbReference type="NCBI Taxonomy" id="131215"/>
    <lineage>
        <taxon>Eukaryota</taxon>
        <taxon>Metazoa</taxon>
        <taxon>Ecdysozoa</taxon>
        <taxon>Arthropoda</taxon>
        <taxon>Hexapoda</taxon>
        <taxon>Insecta</taxon>
        <taxon>Pterygota</taxon>
        <taxon>Neoptera</taxon>
        <taxon>Endopterygota</taxon>
        <taxon>Hymenoptera</taxon>
        <taxon>Apocrita</taxon>
        <taxon>Proctotrupomorpha</taxon>
        <taxon>Chalcidoidea</taxon>
        <taxon>Aphelinidae</taxon>
        <taxon>Aphelininae</taxon>
        <taxon>Eretmocerus</taxon>
    </lineage>
</organism>
<sequence length="294" mass="33490">MDDHLWLDRLGAKVAARWFFRKDFVRNREFYTNSDDSSYASVVQTVMKATYTRALSLYKVDLQNPVVVPGGTSFGIIEDESITETLYCRKCCQRLLMQVFVGGLNSRHELVSRRLPESSGISLVPRSGVVTVPVICFNCGVIGKRKYVSPGLQMRLWNLWHAHHKMVVSLSPINILFTGNSQIIPLLCPENTLSFLVIYDKKGEDLKPMDRHFLMGSRIYKIFVGRYPEGVAFPRVVSCCCCGPFRLVFLKIVAHRSPEQDFHTQWAVDTYPSLADVVELYEPGQCVIYDGKYT</sequence>
<evidence type="ECO:0000313" key="1">
    <source>
        <dbReference type="EMBL" id="KAJ8666550.1"/>
    </source>
</evidence>
<gene>
    <name evidence="1" type="ORF">QAD02_008212</name>
</gene>
<dbReference type="EMBL" id="CM056744">
    <property type="protein sequence ID" value="KAJ8666550.1"/>
    <property type="molecule type" value="Genomic_DNA"/>
</dbReference>
<dbReference type="Proteomes" id="UP001239111">
    <property type="component" value="Chromosome 4"/>
</dbReference>
<keyword evidence="2" id="KW-1185">Reference proteome</keyword>
<comment type="caution">
    <text evidence="1">The sequence shown here is derived from an EMBL/GenBank/DDBJ whole genome shotgun (WGS) entry which is preliminary data.</text>
</comment>
<name>A0ACC2N5T4_9HYME</name>
<evidence type="ECO:0000313" key="2">
    <source>
        <dbReference type="Proteomes" id="UP001239111"/>
    </source>
</evidence>
<protein>
    <submittedName>
        <fullName evidence="1">Uncharacterized protein</fullName>
    </submittedName>
</protein>